<evidence type="ECO:0000313" key="2">
    <source>
        <dbReference type="Proteomes" id="UP001162480"/>
    </source>
</evidence>
<sequence length="79" mass="9081">MSHTEKYTSTRVHSTNAHGQVILLVIVSSPYHNAGKEFTEQNITTLGLRLEMLSSKRFVDRDESLFHKIFFSEESSHND</sequence>
<gene>
    <name evidence="1" type="ORF">OCTVUL_1B000641</name>
</gene>
<organism evidence="1 2">
    <name type="scientific">Octopus vulgaris</name>
    <name type="common">Common octopus</name>
    <dbReference type="NCBI Taxonomy" id="6645"/>
    <lineage>
        <taxon>Eukaryota</taxon>
        <taxon>Metazoa</taxon>
        <taxon>Spiralia</taxon>
        <taxon>Lophotrochozoa</taxon>
        <taxon>Mollusca</taxon>
        <taxon>Cephalopoda</taxon>
        <taxon>Coleoidea</taxon>
        <taxon>Octopodiformes</taxon>
        <taxon>Octopoda</taxon>
        <taxon>Incirrata</taxon>
        <taxon>Octopodidae</taxon>
        <taxon>Octopus</taxon>
    </lineage>
</organism>
<reference evidence="1" key="1">
    <citation type="submission" date="2023-08" db="EMBL/GenBank/DDBJ databases">
        <authorList>
            <person name="Alioto T."/>
            <person name="Alioto T."/>
            <person name="Gomez Garrido J."/>
        </authorList>
    </citation>
    <scope>NUCLEOTIDE SEQUENCE</scope>
</reference>
<protein>
    <submittedName>
        <fullName evidence="1">Uncharacterized protein</fullName>
    </submittedName>
</protein>
<name>A0AA36F7B5_OCTVU</name>
<evidence type="ECO:0000313" key="1">
    <source>
        <dbReference type="EMBL" id="CAI9726920.1"/>
    </source>
</evidence>
<proteinExistence type="predicted"/>
<accession>A0AA36F7B5</accession>
<keyword evidence="2" id="KW-1185">Reference proteome</keyword>
<dbReference type="Proteomes" id="UP001162480">
    <property type="component" value="Chromosome 8"/>
</dbReference>
<dbReference type="AlphaFoldDB" id="A0AA36F7B5"/>
<dbReference type="EMBL" id="OX597821">
    <property type="protein sequence ID" value="CAI9726920.1"/>
    <property type="molecule type" value="Genomic_DNA"/>
</dbReference>